<keyword evidence="1" id="KW-0732">Signal</keyword>
<organism evidence="2">
    <name type="scientific">Timema tahoe</name>
    <dbReference type="NCBI Taxonomy" id="61484"/>
    <lineage>
        <taxon>Eukaryota</taxon>
        <taxon>Metazoa</taxon>
        <taxon>Ecdysozoa</taxon>
        <taxon>Arthropoda</taxon>
        <taxon>Hexapoda</taxon>
        <taxon>Insecta</taxon>
        <taxon>Pterygota</taxon>
        <taxon>Neoptera</taxon>
        <taxon>Polyneoptera</taxon>
        <taxon>Phasmatodea</taxon>
        <taxon>Timematodea</taxon>
        <taxon>Timematoidea</taxon>
        <taxon>Timematidae</taxon>
        <taxon>Timema</taxon>
    </lineage>
</organism>
<evidence type="ECO:0000256" key="1">
    <source>
        <dbReference type="SAM" id="SignalP"/>
    </source>
</evidence>
<sequence>MEITAVVILLPVAAQAVIGSLNLAPMVVEALDNRQLSTPYKNHAMMKMKIVRIQLLKKLRQNIRETTEKQENDDNETPKRVTNQDASKYIAELSCYFMQEGNQGSPLSALDTCADFVQQYYCWTSQRSHWSFVHLELNKLRTVFTSRIGVNTASDYTDDIPSSFKVSIDFQGDPS</sequence>
<proteinExistence type="predicted"/>
<gene>
    <name evidence="2" type="ORF">TTEB3V08_LOCUS301</name>
</gene>
<name>A0A7R9FGH9_9NEOP</name>
<reference evidence="2" key="1">
    <citation type="submission" date="2020-11" db="EMBL/GenBank/DDBJ databases">
        <authorList>
            <person name="Tran Van P."/>
        </authorList>
    </citation>
    <scope>NUCLEOTIDE SEQUENCE</scope>
</reference>
<dbReference type="AlphaFoldDB" id="A0A7R9FGH9"/>
<feature type="chain" id="PRO_5030672003" evidence="1">
    <location>
        <begin position="31"/>
        <end position="175"/>
    </location>
</feature>
<dbReference type="EMBL" id="OE000040">
    <property type="protein sequence ID" value="CAD7452113.1"/>
    <property type="molecule type" value="Genomic_DNA"/>
</dbReference>
<accession>A0A7R9FGH9</accession>
<protein>
    <submittedName>
        <fullName evidence="2">Uncharacterized protein</fullName>
    </submittedName>
</protein>
<evidence type="ECO:0000313" key="2">
    <source>
        <dbReference type="EMBL" id="CAD7452113.1"/>
    </source>
</evidence>
<feature type="signal peptide" evidence="1">
    <location>
        <begin position="1"/>
        <end position="30"/>
    </location>
</feature>